<dbReference type="Gene3D" id="2.60.40.1930">
    <property type="match status" value="2"/>
</dbReference>
<dbReference type="RefSeq" id="XP_031761617.1">
    <property type="nucleotide sequence ID" value="XM_031905757.1"/>
</dbReference>
<comment type="similarity">
    <text evidence="2">Belongs to the protease inhibitor I39 (alpha-2-macroglobulin) family.</text>
</comment>
<dbReference type="OrthoDB" id="9998011at2759"/>
<dbReference type="SMART" id="SM01360">
    <property type="entry name" value="A2M"/>
    <property type="match status" value="1"/>
</dbReference>
<dbReference type="SUPFAM" id="SSF48239">
    <property type="entry name" value="Terpenoid cyclases/Protein prenyltransferases"/>
    <property type="match status" value="1"/>
</dbReference>
<dbReference type="Gene3D" id="1.50.10.20">
    <property type="match status" value="1"/>
</dbReference>
<dbReference type="Pfam" id="PF07678">
    <property type="entry name" value="TED_complement"/>
    <property type="match status" value="1"/>
</dbReference>
<feature type="domain" description="Alpha-macroglobulin receptor-binding" evidence="10">
    <location>
        <begin position="1377"/>
        <end position="1464"/>
    </location>
</feature>
<dbReference type="InterPro" id="IPR001599">
    <property type="entry name" value="Macroglobln_a2"/>
</dbReference>
<feature type="region of interest" description="Disordered" evidence="7">
    <location>
        <begin position="1"/>
        <end position="20"/>
    </location>
</feature>
<dbReference type="Gene3D" id="2.60.40.690">
    <property type="entry name" value="Alpha-macroglobulin, receptor-binding domain"/>
    <property type="match status" value="1"/>
</dbReference>
<organism evidence="11 12">
    <name type="scientific">Xenopus tropicalis</name>
    <name type="common">Western clawed frog</name>
    <name type="synonym">Silurana tropicalis</name>
    <dbReference type="NCBI Taxonomy" id="8364"/>
    <lineage>
        <taxon>Eukaryota</taxon>
        <taxon>Metazoa</taxon>
        <taxon>Chordata</taxon>
        <taxon>Craniata</taxon>
        <taxon>Vertebrata</taxon>
        <taxon>Euteleostomi</taxon>
        <taxon>Amphibia</taxon>
        <taxon>Batrachia</taxon>
        <taxon>Anura</taxon>
        <taxon>Pipoidea</taxon>
        <taxon>Pipidae</taxon>
        <taxon>Xenopodinae</taxon>
        <taxon>Xenopus</taxon>
        <taxon>Silurana</taxon>
    </lineage>
</organism>
<dbReference type="SUPFAM" id="SSF49410">
    <property type="entry name" value="Alpha-macroglobulin receptor domain"/>
    <property type="match status" value="1"/>
</dbReference>
<evidence type="ECO:0000259" key="10">
    <source>
        <dbReference type="SMART" id="SM01361"/>
    </source>
</evidence>
<dbReference type="InterPro" id="IPR019742">
    <property type="entry name" value="MacrogloblnA2_CS"/>
</dbReference>
<keyword evidence="6" id="KW-1015">Disulfide bond</keyword>
<dbReference type="AGR" id="Xenbase:XB-GENE-29098063"/>
<dbReference type="InterPro" id="IPR013783">
    <property type="entry name" value="Ig-like_fold"/>
</dbReference>
<dbReference type="InterPro" id="IPR011625">
    <property type="entry name" value="A2M_N_BRD"/>
</dbReference>
<dbReference type="GO" id="GO:0004867">
    <property type="term" value="F:serine-type endopeptidase inhibitor activity"/>
    <property type="evidence" value="ECO:0007669"/>
    <property type="project" value="UniProtKB-KW"/>
</dbReference>
<gene>
    <name evidence="12 13" type="primary">LOC116412135</name>
</gene>
<evidence type="ECO:0000256" key="4">
    <source>
        <dbReference type="ARBA" id="ARBA00022690"/>
    </source>
</evidence>
<evidence type="ECO:0000259" key="9">
    <source>
        <dbReference type="SMART" id="SM01360"/>
    </source>
</evidence>
<dbReference type="Gene3D" id="2.20.130.20">
    <property type="match status" value="1"/>
</dbReference>
<dbReference type="PROSITE" id="PS00477">
    <property type="entry name" value="ALPHA_2_MACROGLOBULIN"/>
    <property type="match status" value="1"/>
</dbReference>
<dbReference type="Pfam" id="PF07677">
    <property type="entry name" value="A2M_recep"/>
    <property type="match status" value="1"/>
</dbReference>
<dbReference type="InterPro" id="IPR009048">
    <property type="entry name" value="A-macroglobulin_rcpt-bd"/>
</dbReference>
<evidence type="ECO:0000313" key="13">
    <source>
        <dbReference type="Xenbase" id="XB-GENE-29098063"/>
    </source>
</evidence>
<dbReference type="InterPro" id="IPR011626">
    <property type="entry name" value="Alpha-macroglobulin_TED"/>
</dbReference>
<dbReference type="SMART" id="SM01419">
    <property type="entry name" value="Thiol-ester_cl"/>
    <property type="match status" value="1"/>
</dbReference>
<dbReference type="Gene3D" id="2.60.120.1540">
    <property type="match status" value="1"/>
</dbReference>
<dbReference type="Pfam" id="PF00207">
    <property type="entry name" value="A2M"/>
    <property type="match status" value="1"/>
</dbReference>
<evidence type="ECO:0000259" key="8">
    <source>
        <dbReference type="SMART" id="SM01359"/>
    </source>
</evidence>
<dbReference type="InterPro" id="IPR008930">
    <property type="entry name" value="Terpenoid_cyclase/PrenylTrfase"/>
</dbReference>
<dbReference type="Gene3D" id="2.60.40.1940">
    <property type="match status" value="1"/>
</dbReference>
<evidence type="ECO:0000256" key="1">
    <source>
        <dbReference type="ARBA" id="ARBA00004613"/>
    </source>
</evidence>
<reference evidence="12" key="1">
    <citation type="submission" date="2025-08" db="UniProtKB">
        <authorList>
            <consortium name="RefSeq"/>
        </authorList>
    </citation>
    <scope>IDENTIFICATION</scope>
    <source>
        <strain evidence="12">Nigerian</strain>
        <tissue evidence="12">Liver and blood</tissue>
    </source>
</reference>
<proteinExistence type="inferred from homology"/>
<evidence type="ECO:0000256" key="2">
    <source>
        <dbReference type="ARBA" id="ARBA00010952"/>
    </source>
</evidence>
<dbReference type="Gene3D" id="2.60.40.10">
    <property type="entry name" value="Immunoglobulins"/>
    <property type="match status" value="2"/>
</dbReference>
<feature type="domain" description="Alpha-2-macroglobulin" evidence="9">
    <location>
        <begin position="752"/>
        <end position="843"/>
    </location>
</feature>
<evidence type="ECO:0000256" key="5">
    <source>
        <dbReference type="ARBA" id="ARBA00022900"/>
    </source>
</evidence>
<dbReference type="InterPro" id="IPR050473">
    <property type="entry name" value="A2M/Complement_sys"/>
</dbReference>
<dbReference type="PANTHER" id="PTHR11412:SF173">
    <property type="entry name" value="OVOSTATIN"/>
    <property type="match status" value="1"/>
</dbReference>
<dbReference type="InterPro" id="IPR036595">
    <property type="entry name" value="A-macroglobulin_rcpt-bd_sf"/>
</dbReference>
<keyword evidence="11" id="KW-1185">Reference proteome</keyword>
<name>A0A8J1JUQ8_XENTR</name>
<dbReference type="Pfam" id="PF17791">
    <property type="entry name" value="MG3"/>
    <property type="match status" value="1"/>
</dbReference>
<evidence type="ECO:0000313" key="12">
    <source>
        <dbReference type="RefSeq" id="XP_031761617.1"/>
    </source>
</evidence>
<feature type="domain" description="Alpha-2-macroglobulin bait region" evidence="8">
    <location>
        <begin position="481"/>
        <end position="628"/>
    </location>
</feature>
<dbReference type="InterPro" id="IPR041555">
    <property type="entry name" value="MG3"/>
</dbReference>
<dbReference type="Pfam" id="PF07703">
    <property type="entry name" value="A2M_BRD"/>
    <property type="match status" value="1"/>
</dbReference>
<dbReference type="GeneID" id="116412135"/>
<dbReference type="Pfam" id="PF17789">
    <property type="entry name" value="MG4"/>
    <property type="match status" value="1"/>
</dbReference>
<comment type="subcellular location">
    <subcellularLocation>
        <location evidence="1">Secreted</location>
    </subcellularLocation>
</comment>
<evidence type="ECO:0000313" key="11">
    <source>
        <dbReference type="Proteomes" id="UP000008143"/>
    </source>
</evidence>
<dbReference type="PANTHER" id="PTHR11412">
    <property type="entry name" value="MACROGLOBULIN / COMPLEMENT"/>
    <property type="match status" value="1"/>
</dbReference>
<dbReference type="Proteomes" id="UP000008143">
    <property type="component" value="Chromosome 7"/>
</dbReference>
<dbReference type="Xenbase" id="XB-GENE-29098063">
    <property type="gene designation" value="LOC116412135"/>
</dbReference>
<dbReference type="GO" id="GO:0005615">
    <property type="term" value="C:extracellular space"/>
    <property type="evidence" value="ECO:0007669"/>
    <property type="project" value="InterPro"/>
</dbReference>
<dbReference type="CDD" id="cd02897">
    <property type="entry name" value="A2M_2"/>
    <property type="match status" value="1"/>
</dbReference>
<dbReference type="InterPro" id="IPR041813">
    <property type="entry name" value="A2M_TED"/>
</dbReference>
<dbReference type="InterPro" id="IPR040839">
    <property type="entry name" value="MG4"/>
</dbReference>
<dbReference type="InterPro" id="IPR047565">
    <property type="entry name" value="Alpha-macroglob_thiol-ester_cl"/>
</dbReference>
<dbReference type="KEGG" id="xtr:116412135"/>
<evidence type="ECO:0000256" key="3">
    <source>
        <dbReference type="ARBA" id="ARBA00022525"/>
    </source>
</evidence>
<dbReference type="SMART" id="SM01359">
    <property type="entry name" value="A2M_N_2"/>
    <property type="match status" value="1"/>
</dbReference>
<accession>A0A8J1JUQ8</accession>
<sequence>MAKGEGNEGKQNTGHKVGANGLRMPALPKLHISLARRQYALTIPALLKSGETQRACVTLLGYEQSVALSVTLEHQRVNITIFAEKVQPPSYFRCNEFMVLIHHLPLFSRGPTVTKTAPDFVTLSVSGGDEAVKDRQGSGYCPRKPFSSSKQTNRCTSPGQKVRFRLISLNTMLLPVSNKYPAVYLEDPLGSRIAQWQNQESVGGVVQLEFSLISDAAPGFYIITAERASGQPVREGFTVDEYILPRFSVTADPPSIISILDNVLILNASAIYTYGQPVPGFVTMKCCREATFYYGRKGNCFKGNRDVCTNVIKDLDPDGAFYGVIDLLPFQLGQSGFQMSLEVDLTVEEDGTGVQVTQQFSIMITSQLATLVFDTDTMNGFYKRGIPYLAKMILTDEYGNPMANEEVEVELGGETIGTALTDAEGKAEYAIDTSGFVQENFTVVANYKNPTQCYYTDWEGPDYPTAQYFVLRFYSETGSFLEIQGLSEELSCGQVHNVSVRYTLSPDGVGEQATTATFYYLVMSRAKIVEHGQQDVTLSQSKSGLFIIGLNVSSDLAPGAQLIAYSILSLELIADTVSLYIEKCFPNQVSLSFSEDLGPPASNISLNLSAAPGSLCGVKVIDSSLLLINPYESLSASGVYYSLPYLSLFGYNYGGFNVEGPEPPCEDPNTVVFCKGRYYVPVSSSTEGDTYQNLRRVGLVLGTSSRIRKPVVCGMETKLSVPRKSVMDSVPAFGTSASNGNVNTLRQNFSETFMWQMVSVDSYGQSTITGTVPDTITKWQGSMFCVSENEGFGMTKYSANFTSFLPFFVELSLPYSLTREEILMMNAFVSNYLKECVKVNVTLKPSADFQAVPQNVVQDKCICSGSRGSYSWNIIALSLGEISFTVSAETTHIGASCDGPFDPSQPTRKDTVIQTILVEPEGIRKEDTSSNLVCVEDSNFELPINITLPKNMVQGSAAAFVTLVGDVLGLPLSNLQNLLQMPYGCGEQNLARMAPIPYVLEYLNGTNQLTDELLQIAIQYLNEGYYRQLRYKLPSGAYDAFWGSTSHGSSWLSAYTFKTFEKAKKYIYIDEKIQQQALISLQTSQKLENGCFKLQGNLFMGQCGQERDLCFTAYLAIALLESNYSSGMTLLDDALRCLEAAIVNASTLPFKAYSLYVFTLAKNWEIRNPLLNELKAKAISERGTLHWERDGRPGPEGVPLFYPNNAPAEVEITAYMLLSIAKGPSLTHDDLTYMAEISVWLIQQQNSYGGFRSTQDTVMALQALAFYAQLIFKPNAHHNVVLRNEFGDVGQLTLRENNRLVVQTQALPKASGNYSISVNGTGCCLVQSTIRYNIPVPKENSAFYVVADSASENCLNGVAYTITITLSVSYQGLRNETNMVIIDIKMLSGYQADYFSLRQLENSKQVSRTEEQNNHIFLYLSSVPQKPIQLSFKMLLGSRVLNVKSGSVYVYDYYETGENGFASYSRPC</sequence>
<dbReference type="SMART" id="SM01361">
    <property type="entry name" value="A2M_recep"/>
    <property type="match status" value="1"/>
</dbReference>
<evidence type="ECO:0000256" key="7">
    <source>
        <dbReference type="SAM" id="MobiDB-lite"/>
    </source>
</evidence>
<keyword evidence="4" id="KW-0646">Protease inhibitor</keyword>
<evidence type="ECO:0000256" key="6">
    <source>
        <dbReference type="ARBA" id="ARBA00023157"/>
    </source>
</evidence>
<keyword evidence="5" id="KW-0722">Serine protease inhibitor</keyword>
<dbReference type="SUPFAM" id="SSF81296">
    <property type="entry name" value="E set domains"/>
    <property type="match status" value="1"/>
</dbReference>
<dbReference type="InterPro" id="IPR014756">
    <property type="entry name" value="Ig_E-set"/>
</dbReference>
<keyword evidence="3" id="KW-0964">Secreted</keyword>
<protein>
    <submittedName>
        <fullName evidence="12">Ovostatin-like</fullName>
    </submittedName>
</protein>